<dbReference type="Proteomes" id="UP000308365">
    <property type="component" value="Unassembled WGS sequence"/>
</dbReference>
<sequence>PSEGHLQDRPSRQRDPAPPQRVPWVSASRARRATRWRSSPAAPRFRRPRLPLPAGTVLVRGFGKDVRDRGGRSVLGLCRCAADAVLGWCESSPYSEPHLGRPRAGEFSIRHPHGEKTKFQMLGGSRCKQWLSPASL</sequence>
<organism evidence="2 3">
    <name type="scientific">Monodon monoceros</name>
    <name type="common">Narwhal</name>
    <name type="synonym">Ceratodon monodon</name>
    <dbReference type="NCBI Taxonomy" id="40151"/>
    <lineage>
        <taxon>Eukaryota</taxon>
        <taxon>Metazoa</taxon>
        <taxon>Chordata</taxon>
        <taxon>Craniata</taxon>
        <taxon>Vertebrata</taxon>
        <taxon>Euteleostomi</taxon>
        <taxon>Mammalia</taxon>
        <taxon>Eutheria</taxon>
        <taxon>Laurasiatheria</taxon>
        <taxon>Artiodactyla</taxon>
        <taxon>Whippomorpha</taxon>
        <taxon>Cetacea</taxon>
        <taxon>Odontoceti</taxon>
        <taxon>Monodontidae</taxon>
        <taxon>Monodon</taxon>
    </lineage>
</organism>
<reference evidence="3" key="1">
    <citation type="journal article" date="2019" name="IScience">
        <title>Narwhal Genome Reveals Long-Term Low Genetic Diversity despite Current Large Abundance Size.</title>
        <authorList>
            <person name="Westbury M.V."/>
            <person name="Petersen B."/>
            <person name="Garde E."/>
            <person name="Heide-Jorgensen M.P."/>
            <person name="Lorenzen E.D."/>
        </authorList>
    </citation>
    <scope>NUCLEOTIDE SEQUENCE [LARGE SCALE GENOMIC DNA]</scope>
</reference>
<feature type="non-terminal residue" evidence="2">
    <location>
        <position position="1"/>
    </location>
</feature>
<proteinExistence type="predicted"/>
<evidence type="ECO:0000313" key="2">
    <source>
        <dbReference type="EMBL" id="TKC39689.1"/>
    </source>
</evidence>
<feature type="compositionally biased region" description="Basic and acidic residues" evidence="1">
    <location>
        <begin position="1"/>
        <end position="15"/>
    </location>
</feature>
<feature type="non-terminal residue" evidence="2">
    <location>
        <position position="136"/>
    </location>
</feature>
<accession>A0A4U1ESR9</accession>
<dbReference type="EMBL" id="RWIC01000844">
    <property type="protein sequence ID" value="TKC39689.1"/>
    <property type="molecule type" value="Genomic_DNA"/>
</dbReference>
<comment type="caution">
    <text evidence="2">The sequence shown here is derived from an EMBL/GenBank/DDBJ whole genome shotgun (WGS) entry which is preliminary data.</text>
</comment>
<evidence type="ECO:0000256" key="1">
    <source>
        <dbReference type="SAM" id="MobiDB-lite"/>
    </source>
</evidence>
<protein>
    <submittedName>
        <fullName evidence="2">Uncharacterized protein</fullName>
    </submittedName>
</protein>
<evidence type="ECO:0000313" key="3">
    <source>
        <dbReference type="Proteomes" id="UP000308365"/>
    </source>
</evidence>
<dbReference type="AlphaFoldDB" id="A0A4U1ESR9"/>
<gene>
    <name evidence="2" type="ORF">EI555_012035</name>
</gene>
<name>A0A4U1ESR9_MONMO</name>
<feature type="region of interest" description="Disordered" evidence="1">
    <location>
        <begin position="1"/>
        <end position="49"/>
    </location>
</feature>